<proteinExistence type="predicted"/>
<reference evidence="2 3" key="1">
    <citation type="submission" date="2022-07" db="EMBL/GenBank/DDBJ databases">
        <title>Novel species in genus cellulomonas.</title>
        <authorList>
            <person name="Ye L."/>
        </authorList>
    </citation>
    <scope>NUCLEOTIDE SEQUENCE [LARGE SCALE GENOMIC DNA]</scope>
    <source>
        <strain evidence="3">zg-B89</strain>
    </source>
</reference>
<dbReference type="RefSeq" id="WP_227576237.1">
    <property type="nucleotide sequence ID" value="NZ_CP101987.1"/>
</dbReference>
<evidence type="ECO:0000256" key="1">
    <source>
        <dbReference type="SAM" id="Phobius"/>
    </source>
</evidence>
<dbReference type="InterPro" id="IPR025338">
    <property type="entry name" value="DUF4244"/>
</dbReference>
<dbReference type="Proteomes" id="UP001316384">
    <property type="component" value="Chromosome"/>
</dbReference>
<evidence type="ECO:0000313" key="2">
    <source>
        <dbReference type="EMBL" id="UUI70902.1"/>
    </source>
</evidence>
<keyword evidence="1" id="KW-1133">Transmembrane helix</keyword>
<name>A0ABY5KK85_9CELL</name>
<feature type="transmembrane region" description="Helical" evidence="1">
    <location>
        <begin position="45"/>
        <end position="63"/>
    </location>
</feature>
<keyword evidence="3" id="KW-1185">Reference proteome</keyword>
<evidence type="ECO:0000313" key="3">
    <source>
        <dbReference type="Proteomes" id="UP001316384"/>
    </source>
</evidence>
<organism evidence="2 3">
    <name type="scientific">Cellulomonas xiejunii</name>
    <dbReference type="NCBI Taxonomy" id="2968083"/>
    <lineage>
        <taxon>Bacteria</taxon>
        <taxon>Bacillati</taxon>
        <taxon>Actinomycetota</taxon>
        <taxon>Actinomycetes</taxon>
        <taxon>Micrococcales</taxon>
        <taxon>Cellulomonadaceae</taxon>
        <taxon>Cellulomonas</taxon>
    </lineage>
</organism>
<keyword evidence="1" id="KW-0472">Membrane</keyword>
<accession>A0ABY5KK85</accession>
<keyword evidence="1" id="KW-0812">Transmembrane</keyword>
<protein>
    <submittedName>
        <fullName evidence="2">DUF4244 domain-containing protein</fullName>
    </submittedName>
</protein>
<gene>
    <name evidence="2" type="ORF">NP048_14035</name>
</gene>
<sequence>MGHGTTRRVANAACRRTAERAASVTGRLRGARGHLDDAGMATAEYAIATLAAVGFAGVLVVVLKGNEVKGLLSGIVRQALGG</sequence>
<dbReference type="Pfam" id="PF14029">
    <property type="entry name" value="DUF4244"/>
    <property type="match status" value="1"/>
</dbReference>
<dbReference type="EMBL" id="CP101987">
    <property type="protein sequence ID" value="UUI70902.1"/>
    <property type="molecule type" value="Genomic_DNA"/>
</dbReference>